<evidence type="ECO:0000256" key="1">
    <source>
        <dbReference type="SAM" id="MobiDB-lite"/>
    </source>
</evidence>
<accession>D0WEH7</accession>
<gene>
    <name evidence="2" type="ORF">HMPREF0762_00207</name>
</gene>
<evidence type="ECO:0000313" key="2">
    <source>
        <dbReference type="EMBL" id="EEZ62115.1"/>
    </source>
</evidence>
<evidence type="ECO:0000313" key="3">
    <source>
        <dbReference type="Proteomes" id="UP000006001"/>
    </source>
</evidence>
<comment type="caution">
    <text evidence="2">The sequence shown here is derived from an EMBL/GenBank/DDBJ whole genome shotgun (WGS) entry which is preliminary data.</text>
</comment>
<proteinExistence type="predicted"/>
<dbReference type="Proteomes" id="UP000006001">
    <property type="component" value="Unassembled WGS sequence"/>
</dbReference>
<organism evidence="2 3">
    <name type="scientific">Slackia exigua (strain ATCC 700122 / DSM 15923 / CIP 105133 / JCM 11022 / KCTC 5966 / S-7)</name>
    <dbReference type="NCBI Taxonomy" id="649764"/>
    <lineage>
        <taxon>Bacteria</taxon>
        <taxon>Bacillati</taxon>
        <taxon>Actinomycetota</taxon>
        <taxon>Coriobacteriia</taxon>
        <taxon>Eggerthellales</taxon>
        <taxon>Eggerthellaceae</taxon>
        <taxon>Slackia</taxon>
    </lineage>
</organism>
<dbReference type="EMBL" id="ACUX02000004">
    <property type="protein sequence ID" value="EEZ62115.1"/>
    <property type="molecule type" value="Genomic_DNA"/>
</dbReference>
<sequence length="55" mass="6291">MRHLKPFHSQRQPTPEDSIMPVKTAARSSPFRPHRRSAQIEIGVVELPTCRPRGC</sequence>
<dbReference type="STRING" id="649764.HMPREF0762_00207"/>
<dbReference type="AlphaFoldDB" id="D0WEH7"/>
<keyword evidence="3" id="KW-1185">Reference proteome</keyword>
<feature type="region of interest" description="Disordered" evidence="1">
    <location>
        <begin position="1"/>
        <end position="37"/>
    </location>
</feature>
<reference evidence="2" key="1">
    <citation type="submission" date="2009-10" db="EMBL/GenBank/DDBJ databases">
        <authorList>
            <person name="Weinstock G."/>
            <person name="Sodergren E."/>
            <person name="Clifton S."/>
            <person name="Fulton L."/>
            <person name="Fulton B."/>
            <person name="Courtney L."/>
            <person name="Fronick C."/>
            <person name="Harrison M."/>
            <person name="Strong C."/>
            <person name="Farmer C."/>
            <person name="Delahaunty K."/>
            <person name="Markovic C."/>
            <person name="Hall O."/>
            <person name="Minx P."/>
            <person name="Tomlinson C."/>
            <person name="Mitreva M."/>
            <person name="Nelson J."/>
            <person name="Hou S."/>
            <person name="Wollam A."/>
            <person name="Pepin K.H."/>
            <person name="Johnson M."/>
            <person name="Bhonagiri V."/>
            <person name="Nash W.E."/>
            <person name="Warren W."/>
            <person name="Chinwalla A."/>
            <person name="Mardis E.R."/>
            <person name="Wilson R.K."/>
        </authorList>
    </citation>
    <scope>NUCLEOTIDE SEQUENCE [LARGE SCALE GENOMIC DNA]</scope>
    <source>
        <strain evidence="2">ATCC 700122</strain>
    </source>
</reference>
<dbReference type="HOGENOM" id="CLU_3030014_0_0_11"/>
<protein>
    <submittedName>
        <fullName evidence="2">Uncharacterized protein</fullName>
    </submittedName>
</protein>
<name>D0WEH7_SLAES</name>